<evidence type="ECO:0000256" key="1">
    <source>
        <dbReference type="SAM" id="Phobius"/>
    </source>
</evidence>
<dbReference type="InParanoid" id="A0A804NGV4"/>
<evidence type="ECO:0008006" key="4">
    <source>
        <dbReference type="Google" id="ProtNLM"/>
    </source>
</evidence>
<keyword evidence="1" id="KW-1133">Transmembrane helix</keyword>
<reference evidence="2" key="2">
    <citation type="submission" date="2019-07" db="EMBL/GenBank/DDBJ databases">
        <authorList>
            <person name="Seetharam A."/>
            <person name="Woodhouse M."/>
            <person name="Cannon E."/>
        </authorList>
    </citation>
    <scope>NUCLEOTIDE SEQUENCE [LARGE SCALE GENOMIC DNA]</scope>
    <source>
        <strain evidence="2">cv. B73</strain>
    </source>
</reference>
<dbReference type="Pfam" id="PF14559">
    <property type="entry name" value="TPR_19"/>
    <property type="match status" value="1"/>
</dbReference>
<dbReference type="InterPro" id="IPR011990">
    <property type="entry name" value="TPR-like_helical_dom_sf"/>
</dbReference>
<protein>
    <recommendedName>
        <fullName evidence="4">Tetratricopeptide repeat (TPR)-like superfamily protein</fullName>
    </recommendedName>
</protein>
<evidence type="ECO:0000313" key="3">
    <source>
        <dbReference type="Proteomes" id="UP000007305"/>
    </source>
</evidence>
<dbReference type="Gene3D" id="1.25.40.10">
    <property type="entry name" value="Tetratricopeptide repeat domain"/>
    <property type="match status" value="1"/>
</dbReference>
<feature type="transmembrane region" description="Helical" evidence="1">
    <location>
        <begin position="188"/>
        <end position="205"/>
    </location>
</feature>
<dbReference type="EnsemblPlants" id="Zm00001eb159690_T001">
    <property type="protein sequence ID" value="Zm00001eb159690_P001"/>
    <property type="gene ID" value="Zm00001eb159690"/>
</dbReference>
<reference evidence="2" key="3">
    <citation type="submission" date="2021-05" db="UniProtKB">
        <authorList>
            <consortium name="EnsemblPlants"/>
        </authorList>
    </citation>
    <scope>IDENTIFICATION</scope>
    <source>
        <strain evidence="2">cv. B73</strain>
    </source>
</reference>
<accession>A0A804NGV4</accession>
<dbReference type="AlphaFoldDB" id="A0A804NGV4"/>
<evidence type="ECO:0000313" key="2">
    <source>
        <dbReference type="EnsemblPlants" id="Zm00001eb159690_P001"/>
    </source>
</evidence>
<proteinExistence type="predicted"/>
<dbReference type="PANTHER" id="PTHR45081:SF1">
    <property type="entry name" value="EF HAND FAMILY PROTEIN, PUTATIVE, EXPRESSED-RELATED"/>
    <property type="match status" value="1"/>
</dbReference>
<dbReference type="PANTHER" id="PTHR45081">
    <property type="entry name" value="EF HAND FAMILY PROTEIN, PUTATIVE, EXPRESSED-RELATED"/>
    <property type="match status" value="1"/>
</dbReference>
<reference evidence="3" key="1">
    <citation type="submission" date="2015-12" db="EMBL/GenBank/DDBJ databases">
        <title>Update maize B73 reference genome by single molecule sequencing technologies.</title>
        <authorList>
            <consortium name="Maize Genome Sequencing Project"/>
            <person name="Ware D."/>
        </authorList>
    </citation>
    <scope>NUCLEOTIDE SEQUENCE [LARGE SCALE GENOMIC DNA]</scope>
    <source>
        <strain evidence="3">cv. B73</strain>
    </source>
</reference>
<organism evidence="2 3">
    <name type="scientific">Zea mays</name>
    <name type="common">Maize</name>
    <dbReference type="NCBI Taxonomy" id="4577"/>
    <lineage>
        <taxon>Eukaryota</taxon>
        <taxon>Viridiplantae</taxon>
        <taxon>Streptophyta</taxon>
        <taxon>Embryophyta</taxon>
        <taxon>Tracheophyta</taxon>
        <taxon>Spermatophyta</taxon>
        <taxon>Magnoliopsida</taxon>
        <taxon>Liliopsida</taxon>
        <taxon>Poales</taxon>
        <taxon>Poaceae</taxon>
        <taxon>PACMAD clade</taxon>
        <taxon>Panicoideae</taxon>
        <taxon>Andropogonodae</taxon>
        <taxon>Andropogoneae</taxon>
        <taxon>Tripsacinae</taxon>
        <taxon>Zea</taxon>
    </lineage>
</organism>
<keyword evidence="3" id="KW-1185">Reference proteome</keyword>
<name>A0A804NGV4_MAIZE</name>
<sequence>MDVGRFVRAAEMYTRVLSIQPNHWRAQLNKAVALLGQGESEEAKKALKEAFKMTQRVKVYDAISHLKTLQKKKPKPSKGKNDGQGEQTYVIVEASKFKRVGRKTTLRQDLANALDIRAFERMTKLGHCDVELLRKEMNETDVPVSYSGTGIPEKSIRKAALEVILRRLLSFLKPDTFQGAIKAINERILSVLMLLVLVVLIWMFNDPDWGFGILSTLVKLEESDHIRHGSHTSQSPELVVVAATVTGSAAGAEDAWR</sequence>
<keyword evidence="1" id="KW-0472">Membrane</keyword>
<dbReference type="SUPFAM" id="SSF48452">
    <property type="entry name" value="TPR-like"/>
    <property type="match status" value="1"/>
</dbReference>
<dbReference type="Proteomes" id="UP000007305">
    <property type="component" value="Chromosome 3"/>
</dbReference>
<dbReference type="Gramene" id="Zm00001eb159690_T001">
    <property type="protein sequence ID" value="Zm00001eb159690_P001"/>
    <property type="gene ID" value="Zm00001eb159690"/>
</dbReference>
<keyword evidence="1" id="KW-0812">Transmembrane</keyword>